<organism evidence="1 2">
    <name type="scientific">Rhodobium gokarnense</name>
    <dbReference type="NCBI Taxonomy" id="364296"/>
    <lineage>
        <taxon>Bacteria</taxon>
        <taxon>Pseudomonadati</taxon>
        <taxon>Pseudomonadota</taxon>
        <taxon>Alphaproteobacteria</taxon>
        <taxon>Hyphomicrobiales</taxon>
        <taxon>Rhodobiaceae</taxon>
        <taxon>Rhodobium</taxon>
    </lineage>
</organism>
<dbReference type="EMBL" id="JAOQNS010000008">
    <property type="protein sequence ID" value="MCW2308639.1"/>
    <property type="molecule type" value="Genomic_DNA"/>
</dbReference>
<dbReference type="Proteomes" id="UP001209755">
    <property type="component" value="Unassembled WGS sequence"/>
</dbReference>
<proteinExistence type="predicted"/>
<name>A0ABT3HE77_9HYPH</name>
<keyword evidence="2" id="KW-1185">Reference proteome</keyword>
<accession>A0ABT3HE77</accession>
<reference evidence="2" key="1">
    <citation type="submission" date="2023-07" db="EMBL/GenBank/DDBJ databases">
        <title>Genome sequencing of Purple Non-Sulfur Bacteria from various extreme environments.</title>
        <authorList>
            <person name="Mayer M."/>
        </authorList>
    </citation>
    <scope>NUCLEOTIDE SEQUENCE [LARGE SCALE GENOMIC DNA]</scope>
    <source>
        <strain evidence="2">DSM 17935</strain>
    </source>
</reference>
<gene>
    <name evidence="1" type="ORF">M2319_002985</name>
</gene>
<dbReference type="RefSeq" id="WP_264602251.1">
    <property type="nucleotide sequence ID" value="NZ_JAOQNS010000008.1"/>
</dbReference>
<protein>
    <submittedName>
        <fullName evidence="1">Uncharacterized protein</fullName>
    </submittedName>
</protein>
<evidence type="ECO:0000313" key="2">
    <source>
        <dbReference type="Proteomes" id="UP001209755"/>
    </source>
</evidence>
<evidence type="ECO:0000313" key="1">
    <source>
        <dbReference type="EMBL" id="MCW2308639.1"/>
    </source>
</evidence>
<sequence length="64" mass="6913">MTLEREMNQLGPNRWTVGDLEGHMFPIPQVEALAGRHDLVPNATEMPQNDAVVSVATRTGAANG</sequence>
<comment type="caution">
    <text evidence="1">The sequence shown here is derived from an EMBL/GenBank/DDBJ whole genome shotgun (WGS) entry which is preliminary data.</text>
</comment>